<feature type="transmembrane region" description="Helical" evidence="13">
    <location>
        <begin position="45"/>
        <end position="64"/>
    </location>
</feature>
<keyword evidence="11 13" id="KW-0472">Membrane</keyword>
<keyword evidence="5" id="KW-0349">Heme</keyword>
<evidence type="ECO:0000256" key="7">
    <source>
        <dbReference type="ARBA" id="ARBA00022723"/>
    </source>
</evidence>
<comment type="similarity">
    <text evidence="12">Belongs to the cytochrome b561 family.</text>
</comment>
<evidence type="ECO:0000256" key="9">
    <source>
        <dbReference type="ARBA" id="ARBA00022989"/>
    </source>
</evidence>
<gene>
    <name evidence="15" type="ORF">DDE20_10115</name>
</gene>
<feature type="transmembrane region" description="Helical" evidence="13">
    <location>
        <begin position="7"/>
        <end position="25"/>
    </location>
</feature>
<protein>
    <submittedName>
        <fullName evidence="15">Cytochrome B</fullName>
    </submittedName>
</protein>
<proteinExistence type="inferred from homology"/>
<dbReference type="GO" id="GO:0020037">
    <property type="term" value="F:heme binding"/>
    <property type="evidence" value="ECO:0007669"/>
    <property type="project" value="TreeGrafter"/>
</dbReference>
<evidence type="ECO:0000256" key="2">
    <source>
        <dbReference type="ARBA" id="ARBA00004651"/>
    </source>
</evidence>
<dbReference type="GO" id="GO:0005886">
    <property type="term" value="C:plasma membrane"/>
    <property type="evidence" value="ECO:0007669"/>
    <property type="project" value="UniProtKB-SubCell"/>
</dbReference>
<organism evidence="15 16">
    <name type="scientific">Pararhodobacter oceanensis</name>
    <dbReference type="NCBI Taxonomy" id="2172121"/>
    <lineage>
        <taxon>Bacteria</taxon>
        <taxon>Pseudomonadati</taxon>
        <taxon>Pseudomonadota</taxon>
        <taxon>Alphaproteobacteria</taxon>
        <taxon>Rhodobacterales</taxon>
        <taxon>Paracoccaceae</taxon>
        <taxon>Pararhodobacter</taxon>
    </lineage>
</organism>
<evidence type="ECO:0000256" key="3">
    <source>
        <dbReference type="ARBA" id="ARBA00022448"/>
    </source>
</evidence>
<evidence type="ECO:0000313" key="15">
    <source>
        <dbReference type="EMBL" id="PVH28853.1"/>
    </source>
</evidence>
<evidence type="ECO:0000256" key="8">
    <source>
        <dbReference type="ARBA" id="ARBA00022982"/>
    </source>
</evidence>
<feature type="domain" description="Cytochrome b561 bacterial/Ni-hydrogenase" evidence="14">
    <location>
        <begin position="3"/>
        <end position="173"/>
    </location>
</feature>
<keyword evidence="9 13" id="KW-1133">Transmembrane helix</keyword>
<keyword evidence="3" id="KW-0813">Transport</keyword>
<dbReference type="GO" id="GO:0022904">
    <property type="term" value="P:respiratory electron transport chain"/>
    <property type="evidence" value="ECO:0007669"/>
    <property type="project" value="InterPro"/>
</dbReference>
<comment type="subcellular location">
    <subcellularLocation>
        <location evidence="2">Cell membrane</location>
        <topology evidence="2">Multi-pass membrane protein</topology>
    </subcellularLocation>
</comment>
<evidence type="ECO:0000256" key="11">
    <source>
        <dbReference type="ARBA" id="ARBA00023136"/>
    </source>
</evidence>
<sequence>MPRYHPLLVALHWLLAVMILVALVMGGTVLKGTPNSDPAKVTALMQHMSAGIAILALMVIRLLVRLRSAKPPPADIGHTLLNMLGVAMHYALYLAVFAMGISGIVTANIAGLPEIVFFGADLPLPENFRGIQARAAHGVISKLLWLLIALHVAAGLYHQLIRKDGLFARMWFGRGA</sequence>
<evidence type="ECO:0000256" key="6">
    <source>
        <dbReference type="ARBA" id="ARBA00022692"/>
    </source>
</evidence>
<dbReference type="EMBL" id="QDKM01000004">
    <property type="protein sequence ID" value="PVH28853.1"/>
    <property type="molecule type" value="Genomic_DNA"/>
</dbReference>
<dbReference type="Proteomes" id="UP000245911">
    <property type="component" value="Unassembled WGS sequence"/>
</dbReference>
<reference evidence="15 16" key="1">
    <citation type="submission" date="2018-04" db="EMBL/GenBank/DDBJ databases">
        <title>Pararhodobacter oceanense sp. nov., isolated from marine intertidal sediment.</title>
        <authorList>
            <person name="Wang X.-L."/>
            <person name="Du Z.-J."/>
        </authorList>
    </citation>
    <scope>NUCLEOTIDE SEQUENCE [LARGE SCALE GENOMIC DNA]</scope>
    <source>
        <strain evidence="15 16">AM505</strain>
    </source>
</reference>
<evidence type="ECO:0000256" key="13">
    <source>
        <dbReference type="SAM" id="Phobius"/>
    </source>
</evidence>
<keyword evidence="10" id="KW-0408">Iron</keyword>
<feature type="transmembrane region" description="Helical" evidence="13">
    <location>
        <begin position="139"/>
        <end position="160"/>
    </location>
</feature>
<dbReference type="RefSeq" id="WP_116558387.1">
    <property type="nucleotide sequence ID" value="NZ_QDKM01000004.1"/>
</dbReference>
<dbReference type="SUPFAM" id="SSF81342">
    <property type="entry name" value="Transmembrane di-heme cytochromes"/>
    <property type="match status" value="1"/>
</dbReference>
<evidence type="ECO:0000313" key="16">
    <source>
        <dbReference type="Proteomes" id="UP000245911"/>
    </source>
</evidence>
<comment type="cofactor">
    <cofactor evidence="1">
        <name>heme b</name>
        <dbReference type="ChEBI" id="CHEBI:60344"/>
    </cofactor>
</comment>
<dbReference type="InterPro" id="IPR011577">
    <property type="entry name" value="Cyt_b561_bac/Ni-Hgenase"/>
</dbReference>
<evidence type="ECO:0000259" key="14">
    <source>
        <dbReference type="Pfam" id="PF01292"/>
    </source>
</evidence>
<keyword evidence="8" id="KW-0249">Electron transport</keyword>
<dbReference type="InterPro" id="IPR052168">
    <property type="entry name" value="Cytochrome_b561_oxidase"/>
</dbReference>
<evidence type="ECO:0000256" key="5">
    <source>
        <dbReference type="ARBA" id="ARBA00022617"/>
    </source>
</evidence>
<feature type="transmembrane region" description="Helical" evidence="13">
    <location>
        <begin position="90"/>
        <end position="119"/>
    </location>
</feature>
<accession>A0A2T8HTY5</accession>
<keyword evidence="6 13" id="KW-0812">Transmembrane</keyword>
<dbReference type="InterPro" id="IPR016174">
    <property type="entry name" value="Di-haem_cyt_TM"/>
</dbReference>
<dbReference type="PANTHER" id="PTHR30529:SF1">
    <property type="entry name" value="CYTOCHROME B561 HOMOLOG 2"/>
    <property type="match status" value="1"/>
</dbReference>
<dbReference type="Pfam" id="PF01292">
    <property type="entry name" value="Ni_hydr_CYTB"/>
    <property type="match status" value="1"/>
</dbReference>
<evidence type="ECO:0000256" key="1">
    <source>
        <dbReference type="ARBA" id="ARBA00001970"/>
    </source>
</evidence>
<dbReference type="AlphaFoldDB" id="A0A2T8HTY5"/>
<name>A0A2T8HTY5_9RHOB</name>
<evidence type="ECO:0000256" key="12">
    <source>
        <dbReference type="ARBA" id="ARBA00037975"/>
    </source>
</evidence>
<dbReference type="PANTHER" id="PTHR30529">
    <property type="entry name" value="CYTOCHROME B561"/>
    <property type="match status" value="1"/>
</dbReference>
<dbReference type="OrthoDB" id="8156287at2"/>
<dbReference type="GO" id="GO:0046872">
    <property type="term" value="F:metal ion binding"/>
    <property type="evidence" value="ECO:0007669"/>
    <property type="project" value="UniProtKB-KW"/>
</dbReference>
<keyword evidence="7" id="KW-0479">Metal-binding</keyword>
<evidence type="ECO:0000256" key="4">
    <source>
        <dbReference type="ARBA" id="ARBA00022475"/>
    </source>
</evidence>
<comment type="caution">
    <text evidence="15">The sequence shown here is derived from an EMBL/GenBank/DDBJ whole genome shotgun (WGS) entry which is preliminary data.</text>
</comment>
<keyword evidence="16" id="KW-1185">Reference proteome</keyword>
<keyword evidence="4" id="KW-1003">Cell membrane</keyword>
<dbReference type="GO" id="GO:0009055">
    <property type="term" value="F:electron transfer activity"/>
    <property type="evidence" value="ECO:0007669"/>
    <property type="project" value="InterPro"/>
</dbReference>
<evidence type="ECO:0000256" key="10">
    <source>
        <dbReference type="ARBA" id="ARBA00023004"/>
    </source>
</evidence>